<keyword evidence="2" id="KW-1185">Reference proteome</keyword>
<organism evidence="1 2">
    <name type="scientific">Phlebia brevispora</name>
    <dbReference type="NCBI Taxonomy" id="194682"/>
    <lineage>
        <taxon>Eukaryota</taxon>
        <taxon>Fungi</taxon>
        <taxon>Dikarya</taxon>
        <taxon>Basidiomycota</taxon>
        <taxon>Agaricomycotina</taxon>
        <taxon>Agaricomycetes</taxon>
        <taxon>Polyporales</taxon>
        <taxon>Meruliaceae</taxon>
        <taxon>Phlebia</taxon>
    </lineage>
</organism>
<accession>A0ACC1RQZ0</accession>
<reference evidence="1" key="1">
    <citation type="submission" date="2022-07" db="EMBL/GenBank/DDBJ databases">
        <title>Genome Sequence of Phlebia brevispora.</title>
        <authorList>
            <person name="Buettner E."/>
        </authorList>
    </citation>
    <scope>NUCLEOTIDE SEQUENCE</scope>
    <source>
        <strain evidence="1">MPL23</strain>
    </source>
</reference>
<dbReference type="EMBL" id="JANHOG010002291">
    <property type="protein sequence ID" value="KAJ3524923.1"/>
    <property type="molecule type" value="Genomic_DNA"/>
</dbReference>
<evidence type="ECO:0000313" key="2">
    <source>
        <dbReference type="Proteomes" id="UP001148662"/>
    </source>
</evidence>
<sequence>MFTPQVPCQRHPSFMPDILQLTLGRIFWMSSTPVERDEQHGHGIIQGATPRSTLRGWEAIEDYLKRHDDGMVKDLTDDIDTMLVFAGLFSAVLTAFLAQTYQLLQPDNSQLTVDLLSDISLQLRSFRISPPFINATLPDSTPAAPGVSSHAVAINIVWFLSLTFSLASALFGLLVKQWLREYMKWDNVLAPPRENVLIRQVRLEAWEKWRVSAIIHSIPALLEVAVVLFYAGMIVFLWTLQRVVAIVITTAIGFILALTVCSILLPVFFRHCPYKTPTGWALVSLYLSISKYIRHLPDAYFCASTSIFGSHSNVGREATPDSDSELDLHSNPRSDTKESPPYTLLQHWRESDLRLIGRNAISSPGLDWEFPSNALWVKKLDRNTAMLYDYEFRKLQDALSWVLSGSDSKYLRHNVFQCLHSVRRAEGHDLRVARVRHFHAISVLREHPVWDILKNLASFESYEVLKCPASETRGSGSYALKNVGFWHYINHSRYSLPRAETEGVRPQILLRFLLYELKFQFEAWELLLQDRRDFLKRLDETTERVVELTTLLVRAHAAFFYNRPLHRSFLRELTDGLVELYNRVAVYENAHRTGVVAMLLEILCMSGEVTLDDDGALTVKLVGADQSYDTTNLHATLRRVAPLAEYFFRKDGKANRHSFILLTYHCFCVLDLLGQGHPEPRSIAIRLLSMMQEASEISRVSERPQQNCGGWINLPWISIIVEILRGEVEIVSHEQRILLHSSIKKDLLKLLTILEKSLDEGLIQGETFRPDLDTCFDIVLSRMDVPPGLPRRLQWRIDAQDQVYSIDRAIRDIPSTLVIRGFVAPTRTIDPRAQSASAAVRDEATSDDDVDNTDTHIRAVASPDPGEDTTRTGDPARAIPVRASRLDLYNGDLATSENGNGRILL</sequence>
<dbReference type="Proteomes" id="UP001148662">
    <property type="component" value="Unassembled WGS sequence"/>
</dbReference>
<protein>
    <submittedName>
        <fullName evidence="1">Uncharacterized protein</fullName>
    </submittedName>
</protein>
<evidence type="ECO:0000313" key="1">
    <source>
        <dbReference type="EMBL" id="KAJ3524923.1"/>
    </source>
</evidence>
<proteinExistence type="predicted"/>
<gene>
    <name evidence="1" type="ORF">NM688_g8480</name>
</gene>
<name>A0ACC1RQZ0_9APHY</name>
<comment type="caution">
    <text evidence="1">The sequence shown here is derived from an EMBL/GenBank/DDBJ whole genome shotgun (WGS) entry which is preliminary data.</text>
</comment>